<dbReference type="PROSITE" id="PS50878">
    <property type="entry name" value="RT_POL"/>
    <property type="match status" value="1"/>
</dbReference>
<comment type="caution">
    <text evidence="3">The sequence shown here is derived from an EMBL/GenBank/DDBJ whole genome shotgun (WGS) entry which is preliminary data.</text>
</comment>
<reference evidence="3" key="2">
    <citation type="submission" date="2020-09" db="EMBL/GenBank/DDBJ databases">
        <authorList>
            <person name="Sun Q."/>
            <person name="Ohkuma M."/>
        </authorList>
    </citation>
    <scope>NUCLEOTIDE SEQUENCE</scope>
    <source>
        <strain evidence="3">JCM 4386</strain>
    </source>
</reference>
<dbReference type="Pfam" id="PF00078">
    <property type="entry name" value="RVT_1"/>
    <property type="match status" value="1"/>
</dbReference>
<dbReference type="InterPro" id="IPR013597">
    <property type="entry name" value="Mat_intron_G2"/>
</dbReference>
<evidence type="ECO:0000313" key="4">
    <source>
        <dbReference type="Proteomes" id="UP000606194"/>
    </source>
</evidence>
<dbReference type="InterPro" id="IPR030931">
    <property type="entry name" value="Group_II_RT_mat"/>
</dbReference>
<dbReference type="Gene3D" id="1.10.30.50">
    <property type="match status" value="1"/>
</dbReference>
<dbReference type="GO" id="GO:0004519">
    <property type="term" value="F:endonuclease activity"/>
    <property type="evidence" value="ECO:0007669"/>
    <property type="project" value="InterPro"/>
</dbReference>
<dbReference type="InterPro" id="IPR051083">
    <property type="entry name" value="GrpII_Intron_Splice-Mob/Def"/>
</dbReference>
<keyword evidence="3" id="KW-0548">Nucleotidyltransferase</keyword>
<dbReference type="Pfam" id="PF01844">
    <property type="entry name" value="HNH"/>
    <property type="match status" value="1"/>
</dbReference>
<dbReference type="InterPro" id="IPR043502">
    <property type="entry name" value="DNA/RNA_pol_sf"/>
</dbReference>
<keyword evidence="4" id="KW-1185">Reference proteome</keyword>
<dbReference type="GO" id="GO:0003964">
    <property type="term" value="F:RNA-directed DNA polymerase activity"/>
    <property type="evidence" value="ECO:0007669"/>
    <property type="project" value="UniProtKB-KW"/>
</dbReference>
<dbReference type="SUPFAM" id="SSF56672">
    <property type="entry name" value="DNA/RNA polymerases"/>
    <property type="match status" value="1"/>
</dbReference>
<dbReference type="PANTHER" id="PTHR34047:SF10">
    <property type="entry name" value="GROUP II INTRON-ASSOCIATED OPEN READING FRAME"/>
    <property type="match status" value="1"/>
</dbReference>
<dbReference type="InterPro" id="IPR003615">
    <property type="entry name" value="HNH_nuc"/>
</dbReference>
<dbReference type="GO" id="GO:0008270">
    <property type="term" value="F:zinc ion binding"/>
    <property type="evidence" value="ECO:0007669"/>
    <property type="project" value="InterPro"/>
</dbReference>
<feature type="region of interest" description="Disordered" evidence="1">
    <location>
        <begin position="1"/>
        <end position="23"/>
    </location>
</feature>
<protein>
    <submittedName>
        <fullName evidence="3">Group II intron reverse transcriptase/maturase</fullName>
    </submittedName>
</protein>
<organism evidence="3 4">
    <name type="scientific">Streptomyces humidus</name>
    <dbReference type="NCBI Taxonomy" id="52259"/>
    <lineage>
        <taxon>Bacteria</taxon>
        <taxon>Bacillati</taxon>
        <taxon>Actinomycetota</taxon>
        <taxon>Actinomycetes</taxon>
        <taxon>Kitasatosporales</taxon>
        <taxon>Streptomycetaceae</taxon>
        <taxon>Streptomyces</taxon>
    </lineage>
</organism>
<evidence type="ECO:0000313" key="3">
    <source>
        <dbReference type="EMBL" id="GGS33197.1"/>
    </source>
</evidence>
<proteinExistence type="predicted"/>
<dbReference type="Proteomes" id="UP000606194">
    <property type="component" value="Unassembled WGS sequence"/>
</dbReference>
<gene>
    <name evidence="3" type="ORF">GCM10010269_83670</name>
</gene>
<dbReference type="CDD" id="cd00085">
    <property type="entry name" value="HNHc"/>
    <property type="match status" value="1"/>
</dbReference>
<feature type="domain" description="Reverse transcriptase" evidence="2">
    <location>
        <begin position="110"/>
        <end position="351"/>
    </location>
</feature>
<sequence>MGKLDTGRTVDMSALPLSPANGPEDASTLWHQIDWSQCEGEVRRLRQRIFKAAQEEDWPKARNLQKLMLRSYSNTLVSVRRVSQLSTGRKTAGVDREKAVTPKARWNLASEVHQVEKPWRAMPVRRVYIPKSNGKQRPLGIPTIRDRAMQARVKNALEPEWEARFEPRSYGFRPGRGCHDAIEAIFGAAARKNAKRLWVLDADLSAAFDRIDHPRLMDAVGGFPGRSLIRAWLRAGVVDEGRFTPTEEGTPQGGVISPLLMNVALHGMEEAAGCRYWGAGAKTYEPKAAPRTPILIRYADDFVVMCHSKSEAEGVKERLAEWLEPRGLRFNEGKTRIVHMENGFDFLGFNIRRYDGKLLIKPSADAVKRLRETLRTEVKGLYGSNAAGILRALTPIIRGWSAYYRKAVSSRTFSSLDNYLWGLLWEWARRSHPKKSRVWVANRYFGRFNESRNDKWVFGDRISGAYLPKFGWTKIVRHVQVKGAASPDDPALVEYWQGRRRKKAPPPMDKVSLSLAYKQKGLCPLCNQALIAGAEYEPDSPREWINWFSASKKMLHKHHFVYRRDGGSDDRTNLRLVHSACHRQLHAQDGVQANLKLRWPMGRA</sequence>
<dbReference type="InterPro" id="IPR025960">
    <property type="entry name" value="RVT_N"/>
</dbReference>
<dbReference type="NCBIfam" id="TIGR04416">
    <property type="entry name" value="group_II_RT_mat"/>
    <property type="match status" value="1"/>
</dbReference>
<dbReference type="CDD" id="cd01651">
    <property type="entry name" value="RT_G2_intron"/>
    <property type="match status" value="1"/>
</dbReference>
<accession>A0A918GFY2</accession>
<dbReference type="InterPro" id="IPR000477">
    <property type="entry name" value="RT_dom"/>
</dbReference>
<evidence type="ECO:0000256" key="1">
    <source>
        <dbReference type="SAM" id="MobiDB-lite"/>
    </source>
</evidence>
<keyword evidence="3" id="KW-0808">Transferase</keyword>
<dbReference type="Pfam" id="PF13655">
    <property type="entry name" value="RVT_N"/>
    <property type="match status" value="1"/>
</dbReference>
<dbReference type="InterPro" id="IPR002711">
    <property type="entry name" value="HNH"/>
</dbReference>
<dbReference type="PANTHER" id="PTHR34047">
    <property type="entry name" value="NUCLEAR INTRON MATURASE 1, MITOCHONDRIAL-RELATED"/>
    <property type="match status" value="1"/>
</dbReference>
<dbReference type="Pfam" id="PF08388">
    <property type="entry name" value="GIIM"/>
    <property type="match status" value="1"/>
</dbReference>
<reference evidence="3" key="1">
    <citation type="journal article" date="2014" name="Int. J. Syst. Evol. Microbiol.">
        <title>Complete genome sequence of Corynebacterium casei LMG S-19264T (=DSM 44701T), isolated from a smear-ripened cheese.</title>
        <authorList>
            <consortium name="US DOE Joint Genome Institute (JGI-PGF)"/>
            <person name="Walter F."/>
            <person name="Albersmeier A."/>
            <person name="Kalinowski J."/>
            <person name="Ruckert C."/>
        </authorList>
    </citation>
    <scope>NUCLEOTIDE SEQUENCE</scope>
    <source>
        <strain evidence="3">JCM 4386</strain>
    </source>
</reference>
<name>A0A918GFY2_9ACTN</name>
<keyword evidence="3" id="KW-0695">RNA-directed DNA polymerase</keyword>
<dbReference type="GO" id="GO:0003676">
    <property type="term" value="F:nucleic acid binding"/>
    <property type="evidence" value="ECO:0007669"/>
    <property type="project" value="InterPro"/>
</dbReference>
<dbReference type="AlphaFoldDB" id="A0A918GFY2"/>
<dbReference type="EMBL" id="BMTL01000107">
    <property type="protein sequence ID" value="GGS33197.1"/>
    <property type="molecule type" value="Genomic_DNA"/>
</dbReference>
<evidence type="ECO:0000259" key="2">
    <source>
        <dbReference type="PROSITE" id="PS50878"/>
    </source>
</evidence>